<gene>
    <name evidence="2" type="ORF">HanXRQr2_Chr02g0083351</name>
</gene>
<keyword evidence="1" id="KW-0472">Membrane</keyword>
<evidence type="ECO:0000313" key="2">
    <source>
        <dbReference type="EMBL" id="KAF5819945.1"/>
    </source>
</evidence>
<name>A0A9K3JRD1_HELAN</name>
<dbReference type="Proteomes" id="UP000215914">
    <property type="component" value="Unassembled WGS sequence"/>
</dbReference>
<accession>A0A9K3JRD1</accession>
<evidence type="ECO:0000313" key="3">
    <source>
        <dbReference type="Proteomes" id="UP000215914"/>
    </source>
</evidence>
<organism evidence="2 3">
    <name type="scientific">Helianthus annuus</name>
    <name type="common">Common sunflower</name>
    <dbReference type="NCBI Taxonomy" id="4232"/>
    <lineage>
        <taxon>Eukaryota</taxon>
        <taxon>Viridiplantae</taxon>
        <taxon>Streptophyta</taxon>
        <taxon>Embryophyta</taxon>
        <taxon>Tracheophyta</taxon>
        <taxon>Spermatophyta</taxon>
        <taxon>Magnoliopsida</taxon>
        <taxon>eudicotyledons</taxon>
        <taxon>Gunneridae</taxon>
        <taxon>Pentapetalae</taxon>
        <taxon>asterids</taxon>
        <taxon>campanulids</taxon>
        <taxon>Asterales</taxon>
        <taxon>Asteraceae</taxon>
        <taxon>Asteroideae</taxon>
        <taxon>Heliantheae alliance</taxon>
        <taxon>Heliantheae</taxon>
        <taxon>Helianthus</taxon>
    </lineage>
</organism>
<keyword evidence="3" id="KW-1185">Reference proteome</keyword>
<reference evidence="2" key="1">
    <citation type="journal article" date="2017" name="Nature">
        <title>The sunflower genome provides insights into oil metabolism, flowering and Asterid evolution.</title>
        <authorList>
            <person name="Badouin H."/>
            <person name="Gouzy J."/>
            <person name="Grassa C.J."/>
            <person name="Murat F."/>
            <person name="Staton S.E."/>
            <person name="Cottret L."/>
            <person name="Lelandais-Briere C."/>
            <person name="Owens G.L."/>
            <person name="Carrere S."/>
            <person name="Mayjonade B."/>
            <person name="Legrand L."/>
            <person name="Gill N."/>
            <person name="Kane N.C."/>
            <person name="Bowers J.E."/>
            <person name="Hubner S."/>
            <person name="Bellec A."/>
            <person name="Berard A."/>
            <person name="Berges H."/>
            <person name="Blanchet N."/>
            <person name="Boniface M.C."/>
            <person name="Brunel D."/>
            <person name="Catrice O."/>
            <person name="Chaidir N."/>
            <person name="Claudel C."/>
            <person name="Donnadieu C."/>
            <person name="Faraut T."/>
            <person name="Fievet G."/>
            <person name="Helmstetter N."/>
            <person name="King M."/>
            <person name="Knapp S.J."/>
            <person name="Lai Z."/>
            <person name="Le Paslier M.C."/>
            <person name="Lippi Y."/>
            <person name="Lorenzon L."/>
            <person name="Mandel J.R."/>
            <person name="Marage G."/>
            <person name="Marchand G."/>
            <person name="Marquand E."/>
            <person name="Bret-Mestries E."/>
            <person name="Morien E."/>
            <person name="Nambeesan S."/>
            <person name="Nguyen T."/>
            <person name="Pegot-Espagnet P."/>
            <person name="Pouilly N."/>
            <person name="Raftis F."/>
            <person name="Sallet E."/>
            <person name="Schiex T."/>
            <person name="Thomas J."/>
            <person name="Vandecasteele C."/>
            <person name="Vares D."/>
            <person name="Vear F."/>
            <person name="Vautrin S."/>
            <person name="Crespi M."/>
            <person name="Mangin B."/>
            <person name="Burke J.M."/>
            <person name="Salse J."/>
            <person name="Munos S."/>
            <person name="Vincourt P."/>
            <person name="Rieseberg L.H."/>
            <person name="Langlade N.B."/>
        </authorList>
    </citation>
    <scope>NUCLEOTIDE SEQUENCE</scope>
    <source>
        <tissue evidence="2">Leaves</tissue>
    </source>
</reference>
<evidence type="ECO:0000256" key="1">
    <source>
        <dbReference type="SAM" id="Phobius"/>
    </source>
</evidence>
<protein>
    <submittedName>
        <fullName evidence="2">Uncharacterized protein</fullName>
    </submittedName>
</protein>
<proteinExistence type="predicted"/>
<keyword evidence="1" id="KW-0812">Transmembrane</keyword>
<comment type="caution">
    <text evidence="2">The sequence shown here is derived from an EMBL/GenBank/DDBJ whole genome shotgun (WGS) entry which is preliminary data.</text>
</comment>
<dbReference type="AlphaFoldDB" id="A0A9K3JRD1"/>
<dbReference type="EMBL" id="MNCJ02000317">
    <property type="protein sequence ID" value="KAF5819945.1"/>
    <property type="molecule type" value="Genomic_DNA"/>
</dbReference>
<sequence>MIWAEKREKKGLIMTRCFRVNRIIQTLLILFMVLGLYILHINLSSRHNHPYKCCVIGPQARH</sequence>
<dbReference type="Gramene" id="mRNA:HanXRQr2_Chr02g0083351">
    <property type="protein sequence ID" value="CDS:HanXRQr2_Chr02g0083351.1"/>
    <property type="gene ID" value="HanXRQr2_Chr02g0083351"/>
</dbReference>
<reference evidence="2" key="2">
    <citation type="submission" date="2020-06" db="EMBL/GenBank/DDBJ databases">
        <title>Helianthus annuus Genome sequencing and assembly Release 2.</title>
        <authorList>
            <person name="Gouzy J."/>
            <person name="Langlade N."/>
            <person name="Munos S."/>
        </authorList>
    </citation>
    <scope>NUCLEOTIDE SEQUENCE</scope>
    <source>
        <tissue evidence="2">Leaves</tissue>
    </source>
</reference>
<keyword evidence="1" id="KW-1133">Transmembrane helix</keyword>
<feature type="transmembrane region" description="Helical" evidence="1">
    <location>
        <begin position="20"/>
        <end position="39"/>
    </location>
</feature>